<dbReference type="OrthoDB" id="690068at2759"/>
<dbReference type="AlphaFoldDB" id="A0A139ISL5"/>
<dbReference type="GO" id="GO:0000981">
    <property type="term" value="F:DNA-binding transcription factor activity, RNA polymerase II-specific"/>
    <property type="evidence" value="ECO:0007669"/>
    <property type="project" value="TreeGrafter"/>
</dbReference>
<feature type="domain" description="BHLH" evidence="6">
    <location>
        <begin position="484"/>
        <end position="590"/>
    </location>
</feature>
<dbReference type="InterPro" id="IPR036638">
    <property type="entry name" value="HLH_DNA-bd_sf"/>
</dbReference>
<feature type="region of interest" description="Disordered" evidence="5">
    <location>
        <begin position="370"/>
        <end position="492"/>
    </location>
</feature>
<dbReference type="PROSITE" id="PS50888">
    <property type="entry name" value="BHLH"/>
    <property type="match status" value="1"/>
</dbReference>
<evidence type="ECO:0000256" key="3">
    <source>
        <dbReference type="ARBA" id="ARBA00023163"/>
    </source>
</evidence>
<organism evidence="7 8">
    <name type="scientific">Pseudocercospora musae</name>
    <dbReference type="NCBI Taxonomy" id="113226"/>
    <lineage>
        <taxon>Eukaryota</taxon>
        <taxon>Fungi</taxon>
        <taxon>Dikarya</taxon>
        <taxon>Ascomycota</taxon>
        <taxon>Pezizomycotina</taxon>
        <taxon>Dothideomycetes</taxon>
        <taxon>Dothideomycetidae</taxon>
        <taxon>Mycosphaerellales</taxon>
        <taxon>Mycosphaerellaceae</taxon>
        <taxon>Pseudocercospora</taxon>
    </lineage>
</organism>
<dbReference type="EMBL" id="LFZO01000015">
    <property type="protein sequence ID" value="KXT17788.1"/>
    <property type="molecule type" value="Genomic_DNA"/>
</dbReference>
<feature type="region of interest" description="Disordered" evidence="5">
    <location>
        <begin position="662"/>
        <end position="696"/>
    </location>
</feature>
<dbReference type="GO" id="GO:0046983">
    <property type="term" value="F:protein dimerization activity"/>
    <property type="evidence" value="ECO:0007669"/>
    <property type="project" value="InterPro"/>
</dbReference>
<feature type="compositionally biased region" description="Polar residues" evidence="5">
    <location>
        <begin position="377"/>
        <end position="387"/>
    </location>
</feature>
<dbReference type="SUPFAM" id="SSF47459">
    <property type="entry name" value="HLH, helix-loop-helix DNA-binding domain"/>
    <property type="match status" value="1"/>
</dbReference>
<dbReference type="SMART" id="SM00353">
    <property type="entry name" value="HLH"/>
    <property type="match status" value="1"/>
</dbReference>
<dbReference type="InterPro" id="IPR051732">
    <property type="entry name" value="USF"/>
</dbReference>
<protein>
    <recommendedName>
        <fullName evidence="6">BHLH domain-containing protein</fullName>
    </recommendedName>
</protein>
<evidence type="ECO:0000256" key="2">
    <source>
        <dbReference type="ARBA" id="ARBA00023015"/>
    </source>
</evidence>
<dbReference type="STRING" id="113226.A0A139ISL5"/>
<accession>A0A139ISL5</accession>
<sequence length="717" mass="78041">MLLNLQSAAAAATTSDRPPSTAALLSLLLRCHRAFSGLSLSATTGATVELTDRLHHAAAAATFANKAFPAIFLRDTPTPPIVDTCAPTPRYTSGRPHQCSCSCSACRPVLLLALAVRSPQQPSLSGLNSLPPSCCARESHQRPVSSSGHIHPEYCTSRHDTLALLSSTERRRRSCTPDNLTVFPPFEDQLKESPQHKRDSPLEFTFDDLGGGGGGGDDDDMAGATSPYIKSEPNDFNFNDPNMFQQYNNQHGHMGQSYGGGVHMNVNPANLTNGNGPMSNSFIGDDELLDLQIDSAQPTNGDFNFNTGVQNFMQQQQNTFSHTTDGAPMHSPFSNDGFNYSQFRPAPGQQQFGAHSVPTQAAFRPHMQHIDRKVSDSRSPATPNTPGIQHLQVNDDFTHPGMQPIQHRQQGSIGNGWDSTPSGHSWDASSPFPSPHNGQPHHPQIAEVLKNSGHHHGKVASSLPTKMEPGAGPPFNTQEAKRRRRRESHNMVERRRRDNINERIHDLGTLVPQHRLEDEKVRKHLQTNAPLSPSIANAGMSPPPNAASLLGTSARRTAGSITQGLPMEEKDKGPNKGDILNGSVAWTRDMMWFMHMKLTQEQQLKQLVSELGAEWPFDQTEEEKRMTSEILEVLNKHAAAGGFTGYSRHAGSGLRVPGYTNLAGDSTNGDSPQNLTIPPLSPGFQPGGSGMSSGVSHSNYNWATDFKEEDEYGMDTQ</sequence>
<feature type="compositionally biased region" description="Polar residues" evidence="5">
    <location>
        <begin position="332"/>
        <end position="355"/>
    </location>
</feature>
<proteinExistence type="predicted"/>
<keyword evidence="3" id="KW-0804">Transcription</keyword>
<evidence type="ECO:0000256" key="5">
    <source>
        <dbReference type="SAM" id="MobiDB-lite"/>
    </source>
</evidence>
<feature type="compositionally biased region" description="Polar residues" evidence="5">
    <location>
        <begin position="663"/>
        <end position="676"/>
    </location>
</feature>
<evidence type="ECO:0000259" key="6">
    <source>
        <dbReference type="PROSITE" id="PS50888"/>
    </source>
</evidence>
<name>A0A139ISL5_9PEZI</name>
<dbReference type="PANTHER" id="PTHR46117">
    <property type="entry name" value="FI24210P1"/>
    <property type="match status" value="1"/>
</dbReference>
<dbReference type="Pfam" id="PF00010">
    <property type="entry name" value="HLH"/>
    <property type="match status" value="1"/>
</dbReference>
<dbReference type="PANTHER" id="PTHR46117:SF3">
    <property type="entry name" value="FI24210P1"/>
    <property type="match status" value="1"/>
</dbReference>
<dbReference type="GO" id="GO:0005634">
    <property type="term" value="C:nucleus"/>
    <property type="evidence" value="ECO:0007669"/>
    <property type="project" value="UniProtKB-SubCell"/>
</dbReference>
<evidence type="ECO:0000256" key="1">
    <source>
        <dbReference type="ARBA" id="ARBA00004123"/>
    </source>
</evidence>
<dbReference type="CDD" id="cd11387">
    <property type="entry name" value="bHLHzip_USF_MITF"/>
    <property type="match status" value="1"/>
</dbReference>
<gene>
    <name evidence="7" type="ORF">AC579_3631</name>
</gene>
<feature type="compositionally biased region" description="Polar residues" evidence="5">
    <location>
        <begin position="406"/>
        <end position="423"/>
    </location>
</feature>
<feature type="region of interest" description="Disordered" evidence="5">
    <location>
        <begin position="321"/>
        <end position="355"/>
    </location>
</feature>
<feature type="region of interest" description="Disordered" evidence="5">
    <location>
        <begin position="191"/>
        <end position="226"/>
    </location>
</feature>
<evidence type="ECO:0000313" key="7">
    <source>
        <dbReference type="EMBL" id="KXT17788.1"/>
    </source>
</evidence>
<keyword evidence="8" id="KW-1185">Reference proteome</keyword>
<dbReference type="Gene3D" id="4.10.280.10">
    <property type="entry name" value="Helix-loop-helix DNA-binding domain"/>
    <property type="match status" value="1"/>
</dbReference>
<evidence type="ECO:0000313" key="8">
    <source>
        <dbReference type="Proteomes" id="UP000073492"/>
    </source>
</evidence>
<comment type="subcellular location">
    <subcellularLocation>
        <location evidence="1">Nucleus</location>
    </subcellularLocation>
</comment>
<comment type="caution">
    <text evidence="7">The sequence shown here is derived from an EMBL/GenBank/DDBJ whole genome shotgun (WGS) entry which is preliminary data.</text>
</comment>
<keyword evidence="2" id="KW-0805">Transcription regulation</keyword>
<dbReference type="EMBL" id="LFZO01000015">
    <property type="protein sequence ID" value="KXT17787.1"/>
    <property type="molecule type" value="Genomic_DNA"/>
</dbReference>
<dbReference type="InterPro" id="IPR011598">
    <property type="entry name" value="bHLH_dom"/>
</dbReference>
<dbReference type="Proteomes" id="UP000073492">
    <property type="component" value="Unassembled WGS sequence"/>
</dbReference>
<keyword evidence="4" id="KW-0539">Nucleus</keyword>
<feature type="compositionally biased region" description="Basic and acidic residues" evidence="5">
    <location>
        <begin position="191"/>
        <end position="201"/>
    </location>
</feature>
<reference evidence="7 8" key="1">
    <citation type="submission" date="2015-07" db="EMBL/GenBank/DDBJ databases">
        <title>Comparative genomics of the Sigatoka disease complex on banana suggests a link between parallel evolutionary changes in Pseudocercospora fijiensis and Pseudocercospora eumusae and increased virulence on the banana host.</title>
        <authorList>
            <person name="Chang T.-C."/>
            <person name="Salvucci A."/>
            <person name="Crous P.W."/>
            <person name="Stergiopoulos I."/>
        </authorList>
    </citation>
    <scope>NUCLEOTIDE SEQUENCE [LARGE SCALE GENOMIC DNA]</scope>
    <source>
        <strain evidence="7 8">CBS 116634</strain>
    </source>
</reference>
<dbReference type="GO" id="GO:0000978">
    <property type="term" value="F:RNA polymerase II cis-regulatory region sequence-specific DNA binding"/>
    <property type="evidence" value="ECO:0007669"/>
    <property type="project" value="TreeGrafter"/>
</dbReference>
<evidence type="ECO:0000256" key="4">
    <source>
        <dbReference type="ARBA" id="ARBA00023242"/>
    </source>
</evidence>